<comment type="caution">
    <text evidence="1">The sequence shown here is derived from an EMBL/GenBank/DDBJ whole genome shotgun (WGS) entry which is preliminary data.</text>
</comment>
<dbReference type="AlphaFoldDB" id="A0A9P7RH01"/>
<dbReference type="EMBL" id="JAESDN010000001">
    <property type="protein sequence ID" value="KAG7057344.1"/>
    <property type="molecule type" value="Genomic_DNA"/>
</dbReference>
<sequence length="49" mass="5399">MCDPDFLSSTISRSGYTEVATELPTVTPNVVDFLVLLSRRTRYCSGRSG</sequence>
<gene>
    <name evidence="1" type="ORF">JMJ77_004733</name>
</gene>
<protein>
    <submittedName>
        <fullName evidence="1">Uncharacterized protein</fullName>
    </submittedName>
</protein>
<feature type="non-terminal residue" evidence="1">
    <location>
        <position position="1"/>
    </location>
</feature>
<reference evidence="1" key="1">
    <citation type="submission" date="2021-05" db="EMBL/GenBank/DDBJ databases">
        <title>Comparative genomics of three Colletotrichum scovillei strains and genetic complementation revealed genes involved fungal growth and virulence on chili pepper.</title>
        <authorList>
            <person name="Hsieh D.-K."/>
            <person name="Chuang S.-C."/>
            <person name="Chen C.-Y."/>
            <person name="Chao Y.-T."/>
            <person name="Lu M.-Y.J."/>
            <person name="Lee M.-H."/>
            <person name="Shih M.-C."/>
        </authorList>
    </citation>
    <scope>NUCLEOTIDE SEQUENCE</scope>
    <source>
        <strain evidence="1">Coll-153</strain>
    </source>
</reference>
<keyword evidence="2" id="KW-1185">Reference proteome</keyword>
<evidence type="ECO:0000313" key="1">
    <source>
        <dbReference type="EMBL" id="KAG7057344.1"/>
    </source>
</evidence>
<accession>A0A9P7RH01</accession>
<name>A0A9P7RH01_9PEZI</name>
<evidence type="ECO:0000313" key="2">
    <source>
        <dbReference type="Proteomes" id="UP000699042"/>
    </source>
</evidence>
<proteinExistence type="predicted"/>
<dbReference type="Proteomes" id="UP000699042">
    <property type="component" value="Unassembled WGS sequence"/>
</dbReference>
<organism evidence="1 2">
    <name type="scientific">Colletotrichum scovillei</name>
    <dbReference type="NCBI Taxonomy" id="1209932"/>
    <lineage>
        <taxon>Eukaryota</taxon>
        <taxon>Fungi</taxon>
        <taxon>Dikarya</taxon>
        <taxon>Ascomycota</taxon>
        <taxon>Pezizomycotina</taxon>
        <taxon>Sordariomycetes</taxon>
        <taxon>Hypocreomycetidae</taxon>
        <taxon>Glomerellales</taxon>
        <taxon>Glomerellaceae</taxon>
        <taxon>Colletotrichum</taxon>
        <taxon>Colletotrichum acutatum species complex</taxon>
    </lineage>
</organism>